<evidence type="ECO:0000313" key="14">
    <source>
        <dbReference type="Proteomes" id="UP000252147"/>
    </source>
</evidence>
<dbReference type="Gene3D" id="3.30.930.10">
    <property type="entry name" value="Bira Bifunctional Protein, Domain 2"/>
    <property type="match status" value="1"/>
</dbReference>
<comment type="catalytic activity">
    <reaction evidence="11">
        <text>tRNA(Phe) + L-phenylalanine + ATP = L-phenylalanyl-tRNA(Phe) + AMP + diphosphate + H(+)</text>
        <dbReference type="Rhea" id="RHEA:19413"/>
        <dbReference type="Rhea" id="RHEA-COMP:9668"/>
        <dbReference type="Rhea" id="RHEA-COMP:9699"/>
        <dbReference type="ChEBI" id="CHEBI:15378"/>
        <dbReference type="ChEBI" id="CHEBI:30616"/>
        <dbReference type="ChEBI" id="CHEBI:33019"/>
        <dbReference type="ChEBI" id="CHEBI:58095"/>
        <dbReference type="ChEBI" id="CHEBI:78442"/>
        <dbReference type="ChEBI" id="CHEBI:78531"/>
        <dbReference type="ChEBI" id="CHEBI:456215"/>
        <dbReference type="EC" id="6.1.1.20"/>
    </reaction>
</comment>
<evidence type="ECO:0000256" key="7">
    <source>
        <dbReference type="ARBA" id="ARBA00022840"/>
    </source>
</evidence>
<dbReference type="Pfam" id="PF01409">
    <property type="entry name" value="tRNA-synt_2d"/>
    <property type="match status" value="1"/>
</dbReference>
<evidence type="ECO:0000256" key="3">
    <source>
        <dbReference type="ARBA" id="ARBA00022490"/>
    </source>
</evidence>
<keyword evidence="3" id="KW-0963">Cytoplasm</keyword>
<dbReference type="AlphaFoldDB" id="A0A368BLM0"/>
<keyword evidence="10" id="KW-0030">Aminoacyl-tRNA synthetase</keyword>
<dbReference type="PANTHER" id="PTHR11538">
    <property type="entry name" value="PHENYLALANYL-TRNA SYNTHETASE"/>
    <property type="match status" value="1"/>
</dbReference>
<protein>
    <recommendedName>
        <fullName evidence="2">phenylalanine--tRNA ligase</fullName>
        <ecNumber evidence="2">6.1.1.20</ecNumber>
    </recommendedName>
</protein>
<evidence type="ECO:0000256" key="11">
    <source>
        <dbReference type="ARBA" id="ARBA00049255"/>
    </source>
</evidence>
<reference evidence="13 14" key="1">
    <citation type="journal article" date="2018" name="Microbiome">
        <title>Fine metagenomic profile of the Mediterranean stratified and mixed water columns revealed by assembly and recruitment.</title>
        <authorList>
            <person name="Haro-Moreno J.M."/>
            <person name="Lopez-Perez M."/>
            <person name="De La Torre J.R."/>
            <person name="Picazo A."/>
            <person name="Camacho A."/>
            <person name="Rodriguez-Valera F."/>
        </authorList>
    </citation>
    <scope>NUCLEOTIDE SEQUENCE [LARGE SCALE GENOMIC DNA]</scope>
    <source>
        <strain evidence="13">MED-G83</strain>
    </source>
</reference>
<dbReference type="PANTHER" id="PTHR11538:SF41">
    <property type="entry name" value="PHENYLALANINE--TRNA LIGASE, MITOCHONDRIAL"/>
    <property type="match status" value="1"/>
</dbReference>
<evidence type="ECO:0000256" key="1">
    <source>
        <dbReference type="ARBA" id="ARBA00004496"/>
    </source>
</evidence>
<evidence type="ECO:0000256" key="2">
    <source>
        <dbReference type="ARBA" id="ARBA00012814"/>
    </source>
</evidence>
<keyword evidence="4 13" id="KW-0436">Ligase</keyword>
<evidence type="ECO:0000256" key="5">
    <source>
        <dbReference type="ARBA" id="ARBA00022723"/>
    </source>
</evidence>
<dbReference type="EMBL" id="QOPD01000004">
    <property type="protein sequence ID" value="RCL38203.1"/>
    <property type="molecule type" value="Genomic_DNA"/>
</dbReference>
<feature type="domain" description="Aminoacyl-transfer RNA synthetases class-II family profile" evidence="12">
    <location>
        <begin position="23"/>
        <end position="218"/>
    </location>
</feature>
<dbReference type="InterPro" id="IPR004529">
    <property type="entry name" value="Phe-tRNA-synth_IIc_asu"/>
</dbReference>
<dbReference type="CDD" id="cd00496">
    <property type="entry name" value="PheRS_alpha_core"/>
    <property type="match status" value="1"/>
</dbReference>
<sequence>MTAPKDIFLPPLNREIGSRHPINQVKSELTDLLTSFGFSVAEGPEVETEEYNFDKLNIPATHPAREMHDTFYVNNKNHVLRTHTSPVQVRTMLASKPPIAVVSPGKVYRKDDDATHLPMFHQIEGLYVDDNVNFAHLKDLIYKVCHSLFGEEAQLRFRPSYFPFTEPSAEVDVLFGDKWLEILGCGIVNPKVLDNCGIDSQKYSGLAFGLGIERIAMLKYEVKDIRDFYKSNLDFLRQFK</sequence>
<dbReference type="GO" id="GO:0004826">
    <property type="term" value="F:phenylalanine-tRNA ligase activity"/>
    <property type="evidence" value="ECO:0007669"/>
    <property type="project" value="UniProtKB-EC"/>
</dbReference>
<name>A0A368BLM0_9GAMM</name>
<comment type="caution">
    <text evidence="13">The sequence shown here is derived from an EMBL/GenBank/DDBJ whole genome shotgun (WGS) entry which is preliminary data.</text>
</comment>
<dbReference type="InterPro" id="IPR002319">
    <property type="entry name" value="Phenylalanyl-tRNA_Synthase"/>
</dbReference>
<dbReference type="GO" id="GO:0005524">
    <property type="term" value="F:ATP binding"/>
    <property type="evidence" value="ECO:0007669"/>
    <property type="project" value="UniProtKB-KW"/>
</dbReference>
<evidence type="ECO:0000256" key="10">
    <source>
        <dbReference type="ARBA" id="ARBA00023146"/>
    </source>
</evidence>
<keyword evidence="8" id="KW-0460">Magnesium</keyword>
<keyword evidence="9" id="KW-0648">Protein biosynthesis</keyword>
<organism evidence="13 14">
    <name type="scientific">SAR86 cluster bacterium</name>
    <dbReference type="NCBI Taxonomy" id="2030880"/>
    <lineage>
        <taxon>Bacteria</taxon>
        <taxon>Pseudomonadati</taxon>
        <taxon>Pseudomonadota</taxon>
        <taxon>Gammaproteobacteria</taxon>
        <taxon>SAR86 cluster</taxon>
    </lineage>
</organism>
<dbReference type="InterPro" id="IPR045864">
    <property type="entry name" value="aa-tRNA-synth_II/BPL/LPL"/>
</dbReference>
<evidence type="ECO:0000256" key="6">
    <source>
        <dbReference type="ARBA" id="ARBA00022741"/>
    </source>
</evidence>
<dbReference type="EC" id="6.1.1.20" evidence="2"/>
<keyword evidence="7" id="KW-0067">ATP-binding</keyword>
<accession>A0A368BLM0</accession>
<evidence type="ECO:0000259" key="12">
    <source>
        <dbReference type="PROSITE" id="PS50862"/>
    </source>
</evidence>
<dbReference type="GO" id="GO:0046872">
    <property type="term" value="F:metal ion binding"/>
    <property type="evidence" value="ECO:0007669"/>
    <property type="project" value="UniProtKB-KW"/>
</dbReference>
<evidence type="ECO:0000256" key="9">
    <source>
        <dbReference type="ARBA" id="ARBA00022917"/>
    </source>
</evidence>
<comment type="subcellular location">
    <subcellularLocation>
        <location evidence="1">Cytoplasm</location>
    </subcellularLocation>
</comment>
<dbReference type="GO" id="GO:0006432">
    <property type="term" value="P:phenylalanyl-tRNA aminoacylation"/>
    <property type="evidence" value="ECO:0007669"/>
    <property type="project" value="InterPro"/>
</dbReference>
<evidence type="ECO:0000256" key="4">
    <source>
        <dbReference type="ARBA" id="ARBA00022598"/>
    </source>
</evidence>
<dbReference type="NCBIfam" id="TIGR00468">
    <property type="entry name" value="pheS"/>
    <property type="match status" value="1"/>
</dbReference>
<dbReference type="GO" id="GO:0005737">
    <property type="term" value="C:cytoplasm"/>
    <property type="evidence" value="ECO:0007669"/>
    <property type="project" value="UniProtKB-SubCell"/>
</dbReference>
<gene>
    <name evidence="13" type="ORF">DBW97_02840</name>
</gene>
<proteinExistence type="predicted"/>
<dbReference type="InterPro" id="IPR006195">
    <property type="entry name" value="aa-tRNA-synth_II"/>
</dbReference>
<dbReference type="PROSITE" id="PS50862">
    <property type="entry name" value="AA_TRNA_LIGASE_II"/>
    <property type="match status" value="1"/>
</dbReference>
<evidence type="ECO:0000313" key="13">
    <source>
        <dbReference type="EMBL" id="RCL38203.1"/>
    </source>
</evidence>
<evidence type="ECO:0000256" key="8">
    <source>
        <dbReference type="ARBA" id="ARBA00022842"/>
    </source>
</evidence>
<dbReference type="Proteomes" id="UP000252147">
    <property type="component" value="Unassembled WGS sequence"/>
</dbReference>
<dbReference type="GO" id="GO:0000049">
    <property type="term" value="F:tRNA binding"/>
    <property type="evidence" value="ECO:0007669"/>
    <property type="project" value="InterPro"/>
</dbReference>
<keyword evidence="6" id="KW-0547">Nucleotide-binding</keyword>
<keyword evidence="5" id="KW-0479">Metal-binding</keyword>
<dbReference type="SUPFAM" id="SSF55681">
    <property type="entry name" value="Class II aaRS and biotin synthetases"/>
    <property type="match status" value="1"/>
</dbReference>